<dbReference type="EMBL" id="GBRH01168606">
    <property type="protein sequence ID" value="JAE29290.1"/>
    <property type="molecule type" value="Transcribed_RNA"/>
</dbReference>
<proteinExistence type="predicted"/>
<dbReference type="AlphaFoldDB" id="A0A0A9GWB8"/>
<organism evidence="1">
    <name type="scientific">Arundo donax</name>
    <name type="common">Giant reed</name>
    <name type="synonym">Donax arundinaceus</name>
    <dbReference type="NCBI Taxonomy" id="35708"/>
    <lineage>
        <taxon>Eukaryota</taxon>
        <taxon>Viridiplantae</taxon>
        <taxon>Streptophyta</taxon>
        <taxon>Embryophyta</taxon>
        <taxon>Tracheophyta</taxon>
        <taxon>Spermatophyta</taxon>
        <taxon>Magnoliopsida</taxon>
        <taxon>Liliopsida</taxon>
        <taxon>Poales</taxon>
        <taxon>Poaceae</taxon>
        <taxon>PACMAD clade</taxon>
        <taxon>Arundinoideae</taxon>
        <taxon>Arundineae</taxon>
        <taxon>Arundo</taxon>
    </lineage>
</organism>
<sequence>MVGWVRSVGPNWSVVPGKTGCATGDASRSGQGARLVLTRLRMESRWPAALCRAHALDRDGRKANAGRRRVL</sequence>
<protein>
    <submittedName>
        <fullName evidence="1">Uncharacterized protein</fullName>
    </submittedName>
</protein>
<name>A0A0A9GWB8_ARUDO</name>
<reference evidence="1" key="2">
    <citation type="journal article" date="2015" name="Data Brief">
        <title>Shoot transcriptome of the giant reed, Arundo donax.</title>
        <authorList>
            <person name="Barrero R.A."/>
            <person name="Guerrero F.D."/>
            <person name="Moolhuijzen P."/>
            <person name="Goolsby J.A."/>
            <person name="Tidwell J."/>
            <person name="Bellgard S.E."/>
            <person name="Bellgard M.I."/>
        </authorList>
    </citation>
    <scope>NUCLEOTIDE SEQUENCE</scope>
    <source>
        <tissue evidence="1">Shoot tissue taken approximately 20 cm above the soil surface</tissue>
    </source>
</reference>
<reference evidence="1" key="1">
    <citation type="submission" date="2014-09" db="EMBL/GenBank/DDBJ databases">
        <authorList>
            <person name="Magalhaes I.L.F."/>
            <person name="Oliveira U."/>
            <person name="Santos F.R."/>
            <person name="Vidigal T.H.D.A."/>
            <person name="Brescovit A.D."/>
            <person name="Santos A.J."/>
        </authorList>
    </citation>
    <scope>NUCLEOTIDE SEQUENCE</scope>
    <source>
        <tissue evidence="1">Shoot tissue taken approximately 20 cm above the soil surface</tissue>
    </source>
</reference>
<accession>A0A0A9GWB8</accession>
<evidence type="ECO:0000313" key="1">
    <source>
        <dbReference type="EMBL" id="JAE29290.1"/>
    </source>
</evidence>